<keyword evidence="1" id="KW-0812">Transmembrane</keyword>
<dbReference type="EMBL" id="JAFICZ010000001">
    <property type="protein sequence ID" value="MBP1297565.1"/>
    <property type="molecule type" value="Genomic_DNA"/>
</dbReference>
<dbReference type="Proteomes" id="UP000673383">
    <property type="component" value="Unassembled WGS sequence"/>
</dbReference>
<keyword evidence="1" id="KW-1133">Transmembrane helix</keyword>
<evidence type="ECO:0000256" key="1">
    <source>
        <dbReference type="SAM" id="Phobius"/>
    </source>
</evidence>
<protein>
    <submittedName>
        <fullName evidence="2">Uncharacterized protein</fullName>
    </submittedName>
</protein>
<feature type="transmembrane region" description="Helical" evidence="1">
    <location>
        <begin position="6"/>
        <end position="26"/>
    </location>
</feature>
<dbReference type="AlphaFoldDB" id="A0A8I1YCS7"/>
<name>A0A8I1YCS7_BRAEL</name>
<keyword evidence="1" id="KW-0472">Membrane</keyword>
<evidence type="ECO:0000313" key="3">
    <source>
        <dbReference type="Proteomes" id="UP000673383"/>
    </source>
</evidence>
<reference evidence="2" key="1">
    <citation type="submission" date="2021-02" db="EMBL/GenBank/DDBJ databases">
        <title>Genomic Encyclopedia of Type Strains, Phase IV (KMG-V): Genome sequencing to study the core and pangenomes of soil and plant-associated prokaryotes.</title>
        <authorList>
            <person name="Whitman W."/>
        </authorList>
    </citation>
    <scope>NUCLEOTIDE SEQUENCE</scope>
    <source>
        <strain evidence="2">USDA 406</strain>
    </source>
</reference>
<accession>A0A8I1YCS7</accession>
<proteinExistence type="predicted"/>
<evidence type="ECO:0000313" key="2">
    <source>
        <dbReference type="EMBL" id="MBP1297565.1"/>
    </source>
</evidence>
<dbReference type="RefSeq" id="WP_172647924.1">
    <property type="nucleotide sequence ID" value="NZ_JAFICZ010000001.1"/>
</dbReference>
<sequence length="164" mass="18951">MADPDWFARVVSLGALAISAVTFIWTRFDKHRERKSAEQADLPAMSLYWNPQIDKEGWYRLMLTIRDVDKAFRLDRARLINPRGSLIAIWKDGRPGAARAAEIDLKWPFQPKSETALLHSTGDYREALLLQTDEQRKEVKIVFEGRFLSGTMKPFEIPVVAYRD</sequence>
<organism evidence="2 3">
    <name type="scientific">Bradyrhizobium elkanii</name>
    <dbReference type="NCBI Taxonomy" id="29448"/>
    <lineage>
        <taxon>Bacteria</taxon>
        <taxon>Pseudomonadati</taxon>
        <taxon>Pseudomonadota</taxon>
        <taxon>Alphaproteobacteria</taxon>
        <taxon>Hyphomicrobiales</taxon>
        <taxon>Nitrobacteraceae</taxon>
        <taxon>Bradyrhizobium</taxon>
    </lineage>
</organism>
<comment type="caution">
    <text evidence="2">The sequence shown here is derived from an EMBL/GenBank/DDBJ whole genome shotgun (WGS) entry which is preliminary data.</text>
</comment>
<gene>
    <name evidence="2" type="ORF">JOH49_007318</name>
</gene>